<dbReference type="EMBL" id="JAENIJ010000002">
    <property type="protein sequence ID" value="MBK1881216.1"/>
    <property type="molecule type" value="Genomic_DNA"/>
</dbReference>
<dbReference type="Gene3D" id="3.40.50.1010">
    <property type="entry name" value="5'-nuclease"/>
    <property type="match status" value="1"/>
</dbReference>
<name>A0A934S2H1_9BACT</name>
<dbReference type="InterPro" id="IPR002716">
    <property type="entry name" value="PIN_dom"/>
</dbReference>
<dbReference type="InterPro" id="IPR029060">
    <property type="entry name" value="PIN-like_dom_sf"/>
</dbReference>
<sequence>MIYCDTSLLLSLYVADGGSDRAGELLDNASEPLVWSVWHELEFIAALEARVGRGSTTRKEADGVSAELAMHRDRDGLYVVRSADWDRVLARATDLAKKWGADFLCRSLDLLHVAVCLELGVGQFWSFDERQRKMAASEGLRINL</sequence>
<gene>
    <name evidence="2" type="ORF">JIN85_02250</name>
</gene>
<reference evidence="2" key="1">
    <citation type="submission" date="2021-01" db="EMBL/GenBank/DDBJ databases">
        <title>Modified the classification status of verrucomicrobia.</title>
        <authorList>
            <person name="Feng X."/>
        </authorList>
    </citation>
    <scope>NUCLEOTIDE SEQUENCE</scope>
    <source>
        <strain evidence="2">KCTC 22041</strain>
    </source>
</reference>
<dbReference type="Proteomes" id="UP000603141">
    <property type="component" value="Unassembled WGS sequence"/>
</dbReference>
<keyword evidence="3" id="KW-1185">Reference proteome</keyword>
<comment type="caution">
    <text evidence="2">The sequence shown here is derived from an EMBL/GenBank/DDBJ whole genome shotgun (WGS) entry which is preliminary data.</text>
</comment>
<dbReference type="CDD" id="cd09874">
    <property type="entry name" value="PIN_MT3492-like"/>
    <property type="match status" value="1"/>
</dbReference>
<dbReference type="RefSeq" id="WP_200267173.1">
    <property type="nucleotide sequence ID" value="NZ_JAENIJ010000002.1"/>
</dbReference>
<evidence type="ECO:0000313" key="3">
    <source>
        <dbReference type="Proteomes" id="UP000603141"/>
    </source>
</evidence>
<evidence type="ECO:0000259" key="1">
    <source>
        <dbReference type="Pfam" id="PF01850"/>
    </source>
</evidence>
<organism evidence="2 3">
    <name type="scientific">Luteolibacter pohnpeiensis</name>
    <dbReference type="NCBI Taxonomy" id="454153"/>
    <lineage>
        <taxon>Bacteria</taxon>
        <taxon>Pseudomonadati</taxon>
        <taxon>Verrucomicrobiota</taxon>
        <taxon>Verrucomicrobiia</taxon>
        <taxon>Verrucomicrobiales</taxon>
        <taxon>Verrucomicrobiaceae</taxon>
        <taxon>Luteolibacter</taxon>
    </lineage>
</organism>
<evidence type="ECO:0000313" key="2">
    <source>
        <dbReference type="EMBL" id="MBK1881216.1"/>
    </source>
</evidence>
<feature type="domain" description="PIN" evidence="1">
    <location>
        <begin position="2"/>
        <end position="135"/>
    </location>
</feature>
<protein>
    <submittedName>
        <fullName evidence="2">Type II toxin-antitoxin system VapC family toxin</fullName>
    </submittedName>
</protein>
<proteinExistence type="predicted"/>
<dbReference type="AlphaFoldDB" id="A0A934S2H1"/>
<dbReference type="SUPFAM" id="SSF88723">
    <property type="entry name" value="PIN domain-like"/>
    <property type="match status" value="1"/>
</dbReference>
<accession>A0A934S2H1</accession>
<dbReference type="Pfam" id="PF01850">
    <property type="entry name" value="PIN"/>
    <property type="match status" value="1"/>
</dbReference>